<proteinExistence type="predicted"/>
<feature type="domain" description="Bacterial shufflon protein N-terminal" evidence="2">
    <location>
        <begin position="380"/>
        <end position="439"/>
    </location>
</feature>
<evidence type="ECO:0000256" key="1">
    <source>
        <dbReference type="SAM" id="Phobius"/>
    </source>
</evidence>
<feature type="transmembrane region" description="Helical" evidence="1">
    <location>
        <begin position="12"/>
        <end position="29"/>
    </location>
</feature>
<dbReference type="Proteomes" id="UP000855471">
    <property type="component" value="Unassembled WGS sequence"/>
</dbReference>
<keyword evidence="1" id="KW-0472">Membrane</keyword>
<evidence type="ECO:0000313" key="3">
    <source>
        <dbReference type="EMBL" id="HAT3897216.1"/>
    </source>
</evidence>
<dbReference type="AlphaFoldDB" id="A0A8H9QAW2"/>
<evidence type="ECO:0000259" key="2">
    <source>
        <dbReference type="Pfam" id="PF04917"/>
    </source>
</evidence>
<accession>A0A8H9QAW2</accession>
<dbReference type="Pfam" id="PF04917">
    <property type="entry name" value="Shufflon_N"/>
    <property type="match status" value="1"/>
</dbReference>
<dbReference type="InterPro" id="IPR007001">
    <property type="entry name" value="Shufflon_N"/>
</dbReference>
<dbReference type="EMBL" id="DACSXJ010000007">
    <property type="protein sequence ID" value="HAT3897216.1"/>
    <property type="molecule type" value="Genomic_DNA"/>
</dbReference>
<gene>
    <name evidence="3" type="primary">pilV</name>
    <name evidence="3" type="ORF">I9Y29_001630</name>
</gene>
<reference evidence="3" key="2">
    <citation type="submission" date="2020-09" db="EMBL/GenBank/DDBJ databases">
        <authorList>
            <consortium name="NCBI Pathogen Detection Project"/>
        </authorList>
    </citation>
    <scope>NUCLEOTIDE SEQUENCE</scope>
    <source>
        <strain evidence="3">O50</strain>
    </source>
</reference>
<reference evidence="3" key="1">
    <citation type="journal article" date="2018" name="Genome Biol.">
        <title>SKESA: strategic k-mer extension for scrupulous assemblies.</title>
        <authorList>
            <person name="Souvorov A."/>
            <person name="Agarwala R."/>
            <person name="Lipman D.J."/>
        </authorList>
    </citation>
    <scope>NUCLEOTIDE SEQUENCE</scope>
    <source>
        <strain evidence="3">O50</strain>
    </source>
</reference>
<keyword evidence="1" id="KW-1133">Transmembrane helix</keyword>
<name>A0A8H9QAW2_CITFR</name>
<organism evidence="3">
    <name type="scientific">Citrobacter freundii</name>
    <dbReference type="NCBI Taxonomy" id="546"/>
    <lineage>
        <taxon>Bacteria</taxon>
        <taxon>Pseudomonadati</taxon>
        <taxon>Pseudomonadota</taxon>
        <taxon>Gammaproteobacteria</taxon>
        <taxon>Enterobacterales</taxon>
        <taxon>Enterobacteriaceae</taxon>
        <taxon>Citrobacter</taxon>
        <taxon>Citrobacter freundii complex</taxon>
    </lineage>
</organism>
<keyword evidence="1" id="KW-0812">Transmembrane</keyword>
<sequence length="509" mass="53904">MKKQNKKGFSLLELILVLGVGSMMAFMRFQDMKTNQENMIADTVGHQIKQIGEAVNRYISIHYDKLSTLSSSSSQSNDPGPRTCTSNGCEITYQTLANEGLLPVAYTGINMQKSSYKIVLKRSGTSPNFVINGLITTTSPWLEGGKYRYDLLGKAMQVAGIDSGMTQSATLVSGLQGAWTATSSAFNNITAAGLLAYRVGYDSSMYSVYLRRDGTLPMTGNLNMGNQDINNARNITAAGTTTTEVLRTGGAAAIGSTLDVGGVATLNSDLNVAGNGQVNGNLNSNNTVSGTTITSRGETYTNNWFRTMGDGGIYFQKYGGGWYMTDTNTITAYAGKNIQTAAGLYGGYVKSTGNIDANGTVNASYVWASGNLNSNYVHSNGNIDAAGQVYGAGGVVSGGRTTVGEYLHLNGVAYAGNGCSPNGLQGRAVDGSILSCTNGVWKEGGGSVNRMFIVVEGKCYVPNKDTGGCSCPNDPNRLKQIEVSRYRGNECNNGGSNCRESDRRLYTCN</sequence>
<protein>
    <submittedName>
        <fullName evidence="3">Shufflon system plasmid conjugative transfer pilus tip adhesin PilV</fullName>
    </submittedName>
</protein>
<comment type="caution">
    <text evidence="3">The sequence shown here is derived from an EMBL/GenBank/DDBJ whole genome shotgun (WGS) entry which is preliminary data.</text>
</comment>